<comment type="caution">
    <text evidence="5">The sequence shown here is derived from an EMBL/GenBank/DDBJ whole genome shotgun (WGS) entry which is preliminary data.</text>
</comment>
<comment type="subcellular location">
    <subcellularLocation>
        <location evidence="1">Membrane</location>
    </subcellularLocation>
</comment>
<reference evidence="5 6" key="1">
    <citation type="submission" date="2019-03" db="EMBL/GenBank/DDBJ databases">
        <title>Diversity of the mouse oral microbiome.</title>
        <authorList>
            <person name="Joseph S."/>
            <person name="Aduse-Opoku J."/>
            <person name="Curtis M."/>
            <person name="Wade W."/>
            <person name="Hashim A."/>
        </authorList>
    </citation>
    <scope>NUCLEOTIDE SEQUENCE [LARGE SCALE GENOMIC DNA]</scope>
    <source>
        <strain evidence="5 6">P11</strain>
    </source>
</reference>
<evidence type="ECO:0000256" key="2">
    <source>
        <dbReference type="ARBA" id="ARBA00023136"/>
    </source>
</evidence>
<name>A0A4Y9IS74_9BACT</name>
<dbReference type="GO" id="GO:0019867">
    <property type="term" value="C:outer membrane"/>
    <property type="evidence" value="ECO:0007669"/>
    <property type="project" value="InterPro"/>
</dbReference>
<proteinExistence type="predicted"/>
<evidence type="ECO:0000313" key="5">
    <source>
        <dbReference type="EMBL" id="TFU91212.1"/>
    </source>
</evidence>
<accession>A0A4Y9IS74</accession>
<keyword evidence="3" id="KW-0732">Signal</keyword>
<dbReference type="InterPro" id="IPR000184">
    <property type="entry name" value="Bac_surfAg_D15"/>
</dbReference>
<dbReference type="Gene3D" id="2.40.160.50">
    <property type="entry name" value="membrane protein fhac: a member of the omp85/tpsb transporter family"/>
    <property type="match status" value="1"/>
</dbReference>
<dbReference type="Proteomes" id="UP000298285">
    <property type="component" value="Unassembled WGS sequence"/>
</dbReference>
<feature type="chain" id="PRO_5021319390" description="Bacterial surface antigen (D15) domain-containing protein" evidence="3">
    <location>
        <begin position="20"/>
        <end position="388"/>
    </location>
</feature>
<sequence length="388" mass="44013">MRYKIILFLLIGIVTTVSAQTNNEKDTIIVENKGFIKPAISYIENTVFQYLQKSDQTSSDKSFNYSVIGGPYYTNETKIGMGLIGSGLFRLHGCEKDNDPSNISLYINATSSGAYALGIRSSIYFPKKRYWIDSDISFSDTPSQYWGVGYNAGRNSDYTDYNIQDMQVKVNLFKKIDNHTAIGLMTNARDIRGKYFDDMSVLNGEKRKITAIGAGMTLIYDSRDNATEPHKGIYTKIGDVFYPNFSSNTSGFNKTEMTFRYYKQLNKRTTVAFDLGGQFNRGDVPWNLMAQAGDASQMRGYYTGQYRDKNFIESQIELRQHIYKRSGMVAWAGAGNVFPKLSDFKMKETLSTVGLGYRFRVKDQTNLRIDYGIGKSQSAFYININEAF</sequence>
<evidence type="ECO:0000313" key="6">
    <source>
        <dbReference type="Proteomes" id="UP000298285"/>
    </source>
</evidence>
<dbReference type="OrthoDB" id="9771071at2"/>
<feature type="domain" description="Bacterial surface antigen (D15)" evidence="4">
    <location>
        <begin position="114"/>
        <end position="388"/>
    </location>
</feature>
<dbReference type="Pfam" id="PF01103">
    <property type="entry name" value="Omp85"/>
    <property type="match status" value="1"/>
</dbReference>
<organism evidence="5 6">
    <name type="scientific">Dysgonomonas mossii</name>
    <dbReference type="NCBI Taxonomy" id="163665"/>
    <lineage>
        <taxon>Bacteria</taxon>
        <taxon>Pseudomonadati</taxon>
        <taxon>Bacteroidota</taxon>
        <taxon>Bacteroidia</taxon>
        <taxon>Bacteroidales</taxon>
        <taxon>Dysgonomonadaceae</taxon>
        <taxon>Dysgonomonas</taxon>
    </lineage>
</organism>
<dbReference type="AlphaFoldDB" id="A0A4Y9IS74"/>
<feature type="signal peptide" evidence="3">
    <location>
        <begin position="1"/>
        <end position="19"/>
    </location>
</feature>
<gene>
    <name evidence="5" type="ORF">E4T88_04300</name>
</gene>
<evidence type="ECO:0000256" key="1">
    <source>
        <dbReference type="ARBA" id="ARBA00004370"/>
    </source>
</evidence>
<evidence type="ECO:0000259" key="4">
    <source>
        <dbReference type="Pfam" id="PF01103"/>
    </source>
</evidence>
<keyword evidence="2" id="KW-0472">Membrane</keyword>
<dbReference type="RefSeq" id="WP_135104227.1">
    <property type="nucleotide sequence ID" value="NZ_JADGKW010000001.1"/>
</dbReference>
<evidence type="ECO:0000256" key="3">
    <source>
        <dbReference type="SAM" id="SignalP"/>
    </source>
</evidence>
<protein>
    <recommendedName>
        <fullName evidence="4">Bacterial surface antigen (D15) domain-containing protein</fullName>
    </recommendedName>
</protein>
<dbReference type="EMBL" id="SPPK01000001">
    <property type="protein sequence ID" value="TFU91212.1"/>
    <property type="molecule type" value="Genomic_DNA"/>
</dbReference>